<dbReference type="Proteomes" id="UP000654257">
    <property type="component" value="Unassembled WGS sequence"/>
</dbReference>
<comment type="caution">
    <text evidence="5">The sequence shown here is derived from an EMBL/GenBank/DDBJ whole genome shotgun (WGS) entry which is preliminary data.</text>
</comment>
<dbReference type="InterPro" id="IPR001647">
    <property type="entry name" value="HTH_TetR"/>
</dbReference>
<keyword evidence="1" id="KW-0805">Transcription regulation</keyword>
<accession>A0A917LG84</accession>
<dbReference type="Pfam" id="PF00440">
    <property type="entry name" value="TetR_N"/>
    <property type="match status" value="1"/>
</dbReference>
<keyword evidence="6" id="KW-1185">Reference proteome</keyword>
<organism evidence="5 6">
    <name type="scientific">Rhodococcoides trifolii</name>
    <dbReference type="NCBI Taxonomy" id="908250"/>
    <lineage>
        <taxon>Bacteria</taxon>
        <taxon>Bacillati</taxon>
        <taxon>Actinomycetota</taxon>
        <taxon>Actinomycetes</taxon>
        <taxon>Mycobacteriales</taxon>
        <taxon>Nocardiaceae</taxon>
        <taxon>Rhodococcoides</taxon>
    </lineage>
</organism>
<evidence type="ECO:0000256" key="3">
    <source>
        <dbReference type="ARBA" id="ARBA00023163"/>
    </source>
</evidence>
<sequence length="204" mass="22339">MHVHGDDTRDVIIAAAEELFAERGVFAVSNRQVSEGAGQRNSSAVGYHFGTKDDLVLAIVQKHAVPIEESRKRLLAEIEGSTDLRDWVTCLVVPYIEHLVTMGAHSSYARFSAQVMTDPALRGVIYETALESPALRRILAGLQSCVRDLPPSVRAARGDMARQLIVHMSAERERDATGNWADFGADLVDAIVGMWSAPVSRTWA</sequence>
<dbReference type="InterPro" id="IPR050109">
    <property type="entry name" value="HTH-type_TetR-like_transc_reg"/>
</dbReference>
<dbReference type="AlphaFoldDB" id="A0A917LG84"/>
<name>A0A917LG84_9NOCA</name>
<evidence type="ECO:0000256" key="2">
    <source>
        <dbReference type="ARBA" id="ARBA00023125"/>
    </source>
</evidence>
<evidence type="ECO:0000313" key="6">
    <source>
        <dbReference type="Proteomes" id="UP000654257"/>
    </source>
</evidence>
<dbReference type="SUPFAM" id="SSF46689">
    <property type="entry name" value="Homeodomain-like"/>
    <property type="match status" value="1"/>
</dbReference>
<keyword evidence="3" id="KW-0804">Transcription</keyword>
<dbReference type="GO" id="GO:0003700">
    <property type="term" value="F:DNA-binding transcription factor activity"/>
    <property type="evidence" value="ECO:0007669"/>
    <property type="project" value="TreeGrafter"/>
</dbReference>
<evidence type="ECO:0000259" key="4">
    <source>
        <dbReference type="Pfam" id="PF00440"/>
    </source>
</evidence>
<protein>
    <submittedName>
        <fullName evidence="5">TetR family transcriptional regulator</fullName>
    </submittedName>
</protein>
<dbReference type="Gene3D" id="1.10.357.10">
    <property type="entry name" value="Tetracycline Repressor, domain 2"/>
    <property type="match status" value="1"/>
</dbReference>
<reference evidence="5" key="1">
    <citation type="journal article" date="2014" name="Int. J. Syst. Evol. Microbiol.">
        <title>Complete genome sequence of Corynebacterium casei LMG S-19264T (=DSM 44701T), isolated from a smear-ripened cheese.</title>
        <authorList>
            <consortium name="US DOE Joint Genome Institute (JGI-PGF)"/>
            <person name="Walter F."/>
            <person name="Albersmeier A."/>
            <person name="Kalinowski J."/>
            <person name="Ruckert C."/>
        </authorList>
    </citation>
    <scope>NUCLEOTIDE SEQUENCE</scope>
    <source>
        <strain evidence="5">CCM 7905</strain>
    </source>
</reference>
<proteinExistence type="predicted"/>
<reference evidence="5" key="2">
    <citation type="submission" date="2020-09" db="EMBL/GenBank/DDBJ databases">
        <authorList>
            <person name="Sun Q."/>
            <person name="Sedlacek I."/>
        </authorList>
    </citation>
    <scope>NUCLEOTIDE SEQUENCE</scope>
    <source>
        <strain evidence="5">CCM 7905</strain>
    </source>
</reference>
<dbReference type="RefSeq" id="WP_188546400.1">
    <property type="nucleotide sequence ID" value="NZ_BMCU01000004.1"/>
</dbReference>
<gene>
    <name evidence="5" type="ORF">GCM10007304_37350</name>
</gene>
<evidence type="ECO:0000313" key="5">
    <source>
        <dbReference type="EMBL" id="GGG19981.1"/>
    </source>
</evidence>
<dbReference type="GO" id="GO:0000976">
    <property type="term" value="F:transcription cis-regulatory region binding"/>
    <property type="evidence" value="ECO:0007669"/>
    <property type="project" value="TreeGrafter"/>
</dbReference>
<dbReference type="PANTHER" id="PTHR30055">
    <property type="entry name" value="HTH-TYPE TRANSCRIPTIONAL REGULATOR RUTR"/>
    <property type="match status" value="1"/>
</dbReference>
<dbReference type="PANTHER" id="PTHR30055:SF234">
    <property type="entry name" value="HTH-TYPE TRANSCRIPTIONAL REGULATOR BETI"/>
    <property type="match status" value="1"/>
</dbReference>
<keyword evidence="2" id="KW-0238">DNA-binding</keyword>
<dbReference type="EMBL" id="BMCU01000004">
    <property type="protein sequence ID" value="GGG19981.1"/>
    <property type="molecule type" value="Genomic_DNA"/>
</dbReference>
<feature type="domain" description="HTH tetR-type" evidence="4">
    <location>
        <begin position="12"/>
        <end position="59"/>
    </location>
</feature>
<dbReference type="InterPro" id="IPR009057">
    <property type="entry name" value="Homeodomain-like_sf"/>
</dbReference>
<evidence type="ECO:0000256" key="1">
    <source>
        <dbReference type="ARBA" id="ARBA00023015"/>
    </source>
</evidence>